<accession>A0A3S3VEX6</accession>
<proteinExistence type="predicted"/>
<evidence type="ECO:0000313" key="2">
    <source>
        <dbReference type="Proteomes" id="UP000288215"/>
    </source>
</evidence>
<protein>
    <submittedName>
        <fullName evidence="1">Uncharacterized protein</fullName>
    </submittedName>
</protein>
<dbReference type="EMBL" id="RXGA01000003">
    <property type="protein sequence ID" value="RWX73069.1"/>
    <property type="molecule type" value="Genomic_DNA"/>
</dbReference>
<dbReference type="InterPro" id="IPR010157">
    <property type="entry name" value="CRISPR-assoc_Cas5"/>
</dbReference>
<gene>
    <name evidence="1" type="ORF">Metus_1043</name>
</gene>
<dbReference type="Proteomes" id="UP000288215">
    <property type="component" value="Unassembled WGS sequence"/>
</dbReference>
<dbReference type="AlphaFoldDB" id="A0A3S3VEX6"/>
<organism evidence="1 2">
    <name type="scientific">Methanosuratincola subterraneus</name>
    <dbReference type="NCBI Taxonomy" id="2593994"/>
    <lineage>
        <taxon>Archaea</taxon>
        <taxon>Thermoproteota</taxon>
        <taxon>Methanosuratincolia</taxon>
        <taxon>Candidatus Methanomethylicales</taxon>
        <taxon>Candidatus Methanomethylicaceae</taxon>
        <taxon>Candidatus Methanosuratincola (ex Vanwonterghem et al. 2016)</taxon>
    </lineage>
</organism>
<evidence type="ECO:0000313" key="1">
    <source>
        <dbReference type="EMBL" id="RWX73069.1"/>
    </source>
</evidence>
<sequence length="146" mass="16231">MSGSSFLKEYRNVASTLAAVSTYLGSYSLIDRMSNALSADSVNRVIYEMSRILNSVSKDENPKIRQCKDEKKQGILVIRESDGREESDGRGESDVREYFIDGNIAETSELELFLEDAEKNPHIARSLASLAMYLSAKAQLNGGIRK</sequence>
<dbReference type="Pfam" id="PF09702">
    <property type="entry name" value="Cas_Csa5"/>
    <property type="match status" value="1"/>
</dbReference>
<name>A0A3S3VEX6_METS7</name>
<reference evidence="1 2" key="1">
    <citation type="submission" date="2018-12" db="EMBL/GenBank/DDBJ databases">
        <title>The complete genome of the methanogenic archaea of the candidate phylum Verstraetearchaeota, obtained from the metagenome of underground thermal water.</title>
        <authorList>
            <person name="Kadnikov V.V."/>
            <person name="Mardanov A.V."/>
            <person name="Beletsky A.V."/>
            <person name="Karnachuk O.V."/>
            <person name="Ravin N.V."/>
        </authorList>
    </citation>
    <scope>NUCLEOTIDE SEQUENCE [LARGE SCALE GENOMIC DNA]</scope>
    <source>
        <strain evidence="1">Ch88</strain>
    </source>
</reference>
<comment type="caution">
    <text evidence="1">The sequence shown here is derived from an EMBL/GenBank/DDBJ whole genome shotgun (WGS) entry which is preliminary data.</text>
</comment>